<feature type="region of interest" description="Disordered" evidence="7">
    <location>
        <begin position="501"/>
        <end position="606"/>
    </location>
</feature>
<dbReference type="GeneID" id="108633062"/>
<feature type="compositionally biased region" description="Polar residues" evidence="7">
    <location>
        <begin position="1125"/>
        <end position="1152"/>
    </location>
</feature>
<feature type="compositionally biased region" description="Polar residues" evidence="7">
    <location>
        <begin position="1282"/>
        <end position="1297"/>
    </location>
</feature>
<dbReference type="PANTHER" id="PTHR10825">
    <property type="entry name" value="RING FINGER DOMAIN-CONTAINING, POLYCOMB GROUP COMPONENT"/>
    <property type="match status" value="1"/>
</dbReference>
<dbReference type="GO" id="GO:1990841">
    <property type="term" value="F:promoter-specific chromatin binding"/>
    <property type="evidence" value="ECO:0007669"/>
    <property type="project" value="TreeGrafter"/>
</dbReference>
<keyword evidence="5" id="KW-0539">Nucleus</keyword>
<comment type="subcellular location">
    <subcellularLocation>
        <location evidence="1">Nucleus</location>
    </subcellularLocation>
</comment>
<organism evidence="9 11">
    <name type="scientific">Ceratina calcarata</name>
    <dbReference type="NCBI Taxonomy" id="156304"/>
    <lineage>
        <taxon>Eukaryota</taxon>
        <taxon>Metazoa</taxon>
        <taxon>Ecdysozoa</taxon>
        <taxon>Arthropoda</taxon>
        <taxon>Hexapoda</taxon>
        <taxon>Insecta</taxon>
        <taxon>Pterygota</taxon>
        <taxon>Neoptera</taxon>
        <taxon>Endopterygota</taxon>
        <taxon>Hymenoptera</taxon>
        <taxon>Apocrita</taxon>
        <taxon>Aculeata</taxon>
        <taxon>Apoidea</taxon>
        <taxon>Anthophila</taxon>
        <taxon>Apidae</taxon>
        <taxon>Ceratina</taxon>
        <taxon>Zadontomerus</taxon>
    </lineage>
</organism>
<feature type="compositionally biased region" description="Basic and acidic residues" evidence="7">
    <location>
        <begin position="501"/>
        <end position="603"/>
    </location>
</feature>
<feature type="compositionally biased region" description="Polar residues" evidence="7">
    <location>
        <begin position="306"/>
        <end position="321"/>
    </location>
</feature>
<dbReference type="SUPFAM" id="SSF57850">
    <property type="entry name" value="RING/U-box"/>
    <property type="match status" value="1"/>
</dbReference>
<dbReference type="Pfam" id="PF00097">
    <property type="entry name" value="zf-C3HC4"/>
    <property type="match status" value="1"/>
</dbReference>
<dbReference type="RefSeq" id="XP_017893518.1">
    <property type="nucleotide sequence ID" value="XM_018038029.2"/>
</dbReference>
<dbReference type="CDD" id="cd17082">
    <property type="entry name" value="RAWUL_PCGF2_like"/>
    <property type="match status" value="1"/>
</dbReference>
<feature type="compositionally biased region" description="Low complexity" evidence="7">
    <location>
        <begin position="151"/>
        <end position="176"/>
    </location>
</feature>
<proteinExistence type="predicted"/>
<dbReference type="GO" id="GO:0008270">
    <property type="term" value="F:zinc ion binding"/>
    <property type="evidence" value="ECO:0007669"/>
    <property type="project" value="UniProtKB-KW"/>
</dbReference>
<feature type="compositionally biased region" description="Low complexity" evidence="7">
    <location>
        <begin position="1153"/>
        <end position="1162"/>
    </location>
</feature>
<feature type="region of interest" description="Disordered" evidence="7">
    <location>
        <begin position="1111"/>
        <end position="1323"/>
    </location>
</feature>
<feature type="compositionally biased region" description="Basic and acidic residues" evidence="7">
    <location>
        <begin position="974"/>
        <end position="994"/>
    </location>
</feature>
<feature type="region of interest" description="Disordered" evidence="7">
    <location>
        <begin position="141"/>
        <end position="181"/>
    </location>
</feature>
<feature type="compositionally biased region" description="Basic and acidic residues" evidence="7">
    <location>
        <begin position="1168"/>
        <end position="1197"/>
    </location>
</feature>
<feature type="compositionally biased region" description="Low complexity" evidence="7">
    <location>
        <begin position="1249"/>
        <end position="1270"/>
    </location>
</feature>
<feature type="domain" description="RING-type" evidence="8">
    <location>
        <begin position="19"/>
        <end position="58"/>
    </location>
</feature>
<dbReference type="GO" id="GO:0000122">
    <property type="term" value="P:negative regulation of transcription by RNA polymerase II"/>
    <property type="evidence" value="ECO:0007669"/>
    <property type="project" value="TreeGrafter"/>
</dbReference>
<evidence type="ECO:0000256" key="7">
    <source>
        <dbReference type="SAM" id="MobiDB-lite"/>
    </source>
</evidence>
<dbReference type="Gene3D" id="3.10.20.90">
    <property type="entry name" value="Phosphatidylinositol 3-kinase Catalytic Subunit, Chain A, domain 1"/>
    <property type="match status" value="1"/>
</dbReference>
<dbReference type="PROSITE" id="PS50089">
    <property type="entry name" value="ZF_RING_2"/>
    <property type="match status" value="1"/>
</dbReference>
<dbReference type="Gene3D" id="3.30.40.10">
    <property type="entry name" value="Zinc/RING finger domain, C3HC4 (zinc finger)"/>
    <property type="match status" value="1"/>
</dbReference>
<feature type="region of interest" description="Disordered" evidence="7">
    <location>
        <begin position="1374"/>
        <end position="1413"/>
    </location>
</feature>
<dbReference type="InterPro" id="IPR013083">
    <property type="entry name" value="Znf_RING/FYVE/PHD"/>
</dbReference>
<dbReference type="Pfam" id="PF16207">
    <property type="entry name" value="RAWUL"/>
    <property type="match status" value="1"/>
</dbReference>
<feature type="compositionally biased region" description="Polar residues" evidence="7">
    <location>
        <begin position="328"/>
        <end position="341"/>
    </location>
</feature>
<dbReference type="InterPro" id="IPR032443">
    <property type="entry name" value="RAWUL"/>
</dbReference>
<gene>
    <name evidence="10 11" type="primary">LOC108633062</name>
</gene>
<feature type="compositionally biased region" description="Basic and acidic residues" evidence="7">
    <location>
        <begin position="1374"/>
        <end position="1394"/>
    </location>
</feature>
<evidence type="ECO:0000313" key="10">
    <source>
        <dbReference type="RefSeq" id="XP_017893518.1"/>
    </source>
</evidence>
<dbReference type="InterPro" id="IPR017907">
    <property type="entry name" value="Znf_RING_CS"/>
</dbReference>
<feature type="compositionally biased region" description="Polar residues" evidence="7">
    <location>
        <begin position="952"/>
        <end position="967"/>
    </location>
</feature>
<evidence type="ECO:0000256" key="3">
    <source>
        <dbReference type="ARBA" id="ARBA00022771"/>
    </source>
</evidence>
<dbReference type="KEGG" id="ccal:108633062"/>
<evidence type="ECO:0000313" key="11">
    <source>
        <dbReference type="RefSeq" id="XP_017893519.1"/>
    </source>
</evidence>
<protein>
    <submittedName>
        <fullName evidence="10 11">Polycomb group protein Psc-like</fullName>
    </submittedName>
</protein>
<dbReference type="PANTHER" id="PTHR10825:SF29">
    <property type="entry name" value="POLYCOMB GROUP RING FINGER PROTEIN 1"/>
    <property type="match status" value="1"/>
</dbReference>
<feature type="compositionally biased region" description="Low complexity" evidence="7">
    <location>
        <begin position="697"/>
        <end position="709"/>
    </location>
</feature>
<dbReference type="FunFam" id="3.30.40.10:FF:000033">
    <property type="entry name" value="Polycomb group RING finger protein 3"/>
    <property type="match status" value="1"/>
</dbReference>
<dbReference type="SMART" id="SM00184">
    <property type="entry name" value="RING"/>
    <property type="match status" value="1"/>
</dbReference>
<feature type="compositionally biased region" description="Basic and acidic residues" evidence="7">
    <location>
        <begin position="1403"/>
        <end position="1413"/>
    </location>
</feature>
<feature type="compositionally biased region" description="Low complexity" evidence="7">
    <location>
        <begin position="660"/>
        <end position="681"/>
    </location>
</feature>
<feature type="region of interest" description="Disordered" evidence="7">
    <location>
        <begin position="795"/>
        <end position="869"/>
    </location>
</feature>
<feature type="compositionally biased region" description="Basic and acidic residues" evidence="7">
    <location>
        <begin position="287"/>
        <end position="304"/>
    </location>
</feature>
<evidence type="ECO:0000256" key="2">
    <source>
        <dbReference type="ARBA" id="ARBA00022723"/>
    </source>
</evidence>
<keyword evidence="2" id="KW-0479">Metal-binding</keyword>
<keyword evidence="3 6" id="KW-0863">Zinc-finger</keyword>
<sequence>MSGVGKRTYLRDVNSYLICPLCRGYLIDATTVLECLHSFCRTCILKHLNAKAHCPSCKHDLNKAKPNIKADKALQDIVYKLVPGLYHKEMRRRREFYKKHPEHADLATPEQRGEDVSGRLIFAPEDAVSLSLEYLPPGLDPMVAVGPNDDTNNSNTSNNQNGSNNTNSNSSNSSNNHSEHIRTNRRYLQCPALVTIAHLKKFLALKYSVDMTRYTIEICHRRRAPLPENWTLMDVAYIYAWKRNAPMRFFYRIAYEELEAPPYDRPSTPGLGASLPPVDVVITQDSAHSEDAENDTQPRPEVKRINNANEKSALDNQNSEVVSEKSRLSSNQVSTNKSTEMNPKEGQPSDGAVLSPSTTTVTVSTAPTNSTSTVSVTSTVASPTPISNAENKQSKTPIKILKNSEGRYEVLKSPPYKCNTKEETAVSTETKSSNPEFSVVSIGSGQNSNGVKITLKQCSPNNTCPNKPTVISDVLLRSSHMDEDIATSALMLQQFQREKERQQLEKQARQQVEKHERQQVEKQERLQFEKHEKQQAGKQEKQQVEKKEKHQTEKQEKQQVEKREKPLVEKQEKQQVEKREKPLVEKREKQPVEKQEKQIERQEKQRRRVTFVERMTPEKTTTGNALKSIQKKLGEQEKKQFLQGFQLTARESISEIALKSSSRSNERSVSNVSSSVQSRMNIMSKKEDNVTTETRSNVGNAKNKNNGGNISVNTNTSNRLTTVSAIGNARVNVNKQYNDVDTCTLNYSKNTNEAMNIIANSNSSTTVFQFNDLTVVPAGAVKRKCPPGVPLFDVKRKKQHQIPTQTVKKQPAASAPPIVQENAKSSRKMTTDQVTVRRSTNVIGEAGPSRIPTTPNSKSSSSSPALSNDTRNILDGCGLNIPASLSITLTAARSPSSNSLFPEPNGSKDGRKSTLGKVNPSITLNDRSVDPRVLKALKAGQIKMPGPPKPKQITTQQEREVNQQYHTSPGKRKRDQDSRDILDLSGGKKMDMHPLRIPQPVGSMSPKIKPAPTEISNNIKTQLVTRLDGQRFYQVAPGCNTPARIPECAIPSPRTPVYAHSGFLIGPLPNSKPSNLPNLSSVFPSLQSLFALSQQAPNVQRLQIDTRLRLPQGTEPSSEPIDPVKSSQQLSVQTKYSPVTESNNRCSPRSVTNNGNANNENNKPSTEVPRDSNLETNNDCKKEPDNLSRQTPHREAASPRVSSTASPSPPPGDTSTSTTNEATKNRDDTANRSSNGINNDLAASSLRKPSNASVEVSSSKSPASPDSSSVMIENRSGKECTTVEQELASSSQASDPSKLSEHSTKMDNNVTEDSTIDNDKKVCSKQTDAKQLTSEMFQKRLLAAFPSDEWANNPIAAEHLGNFLKSLNESIKSENKVENVGSEKVESQIARKDAPSLNNEASSKSRTDVAESS</sequence>
<evidence type="ECO:0000256" key="6">
    <source>
        <dbReference type="PROSITE-ProRule" id="PRU00175"/>
    </source>
</evidence>
<dbReference type="InterPro" id="IPR001841">
    <property type="entry name" value="Znf_RING"/>
</dbReference>
<evidence type="ECO:0000259" key="8">
    <source>
        <dbReference type="PROSITE" id="PS50089"/>
    </source>
</evidence>
<reference evidence="10 11" key="1">
    <citation type="submission" date="2025-04" db="UniProtKB">
        <authorList>
            <consortium name="RefSeq"/>
        </authorList>
    </citation>
    <scope>IDENTIFICATION</scope>
    <source>
        <tissue evidence="10 11">Whole body</tissue>
    </source>
</reference>
<dbReference type="InterPro" id="IPR018957">
    <property type="entry name" value="Znf_C3HC4_RING-type"/>
</dbReference>
<evidence type="ECO:0000256" key="4">
    <source>
        <dbReference type="ARBA" id="ARBA00022833"/>
    </source>
</evidence>
<feature type="compositionally biased region" description="Polar residues" evidence="7">
    <location>
        <begin position="831"/>
        <end position="842"/>
    </location>
</feature>
<evidence type="ECO:0000256" key="5">
    <source>
        <dbReference type="ARBA" id="ARBA00023242"/>
    </source>
</evidence>
<accession>A0AAJ7JIH1</accession>
<keyword evidence="4" id="KW-0862">Zinc</keyword>
<dbReference type="Proteomes" id="UP000694925">
    <property type="component" value="Unplaced"/>
</dbReference>
<keyword evidence="9" id="KW-1185">Reference proteome</keyword>
<evidence type="ECO:0000313" key="9">
    <source>
        <dbReference type="Proteomes" id="UP000694925"/>
    </source>
</evidence>
<name>A0AAJ7JIH1_9HYME</name>
<evidence type="ECO:0000256" key="1">
    <source>
        <dbReference type="ARBA" id="ARBA00004123"/>
    </source>
</evidence>
<feature type="region of interest" description="Disordered" evidence="7">
    <location>
        <begin position="286"/>
        <end position="376"/>
    </location>
</feature>
<feature type="region of interest" description="Disordered" evidence="7">
    <location>
        <begin position="657"/>
        <end position="715"/>
    </location>
</feature>
<feature type="compositionally biased region" description="Polar residues" evidence="7">
    <location>
        <begin position="1231"/>
        <end position="1242"/>
    </location>
</feature>
<feature type="region of interest" description="Disordered" evidence="7">
    <location>
        <begin position="893"/>
        <end position="1005"/>
    </location>
</feature>
<dbReference type="GO" id="GO:0035102">
    <property type="term" value="C:PRC1 complex"/>
    <property type="evidence" value="ECO:0007669"/>
    <property type="project" value="TreeGrafter"/>
</dbReference>
<feature type="compositionally biased region" description="Low complexity" evidence="7">
    <location>
        <begin position="355"/>
        <end position="376"/>
    </location>
</feature>
<dbReference type="RefSeq" id="XP_017893519.1">
    <property type="nucleotide sequence ID" value="XM_018038030.2"/>
</dbReference>
<dbReference type="PROSITE" id="PS00518">
    <property type="entry name" value="ZF_RING_1"/>
    <property type="match status" value="1"/>
</dbReference>